<sequence length="622" mass="68014">AAAKAPAELLGLLRAARREADSLQALLAEVPSEQHRSHPLWHASVLARRAYFTSAYAAQVDPGGAKEAGANHAWDAETVARQRLHCEGWVRDRTDTHRCAGIPALAPAFAGAADRKFAAAPQRGETRQVLMGGSRHERKSRKAEAMQAFTQKAMETILAQLPAALSAATVPLMEKYEERFNQQLRRVDGEVHAQRARSDLLDSTVAGLAHRLSHLEKELGLAKAKPRPPVVPNPEWDREVDLTILTVRASSAVAKNAVAAALAPWLTEANVPLGDGVELHGDDVAKSFTLAFQGPMEATRTSRRSQAQQQLRLPNGSWRAFHVDVGTESVPIHISADKNKKMVATEIACKKLQRGLTDRGIRTFLDKDNGQLLAKWEPLVRVLPLPASRTPKVEWNLPALADSGLSRDEANELARQLSYLSKLMGAGKVVALQEIHGGECAMEEALQRIHCTTHSCFVSESVTPRAGGVATLVPKHPSVRAVGKSFVAGRVLLVTIHNSEVDFTIYHWNVHNFAINADGLKEIQACVQSQLRRVRDDPMKFTVILTGDFNIPATPIEHHRFSPAKSQPHGHMLSAFGIVGDNSGHLYFTFWAMFSESDSFLGYCVDGRLAEGAARLSTVARR</sequence>
<evidence type="ECO:0000259" key="1">
    <source>
        <dbReference type="Pfam" id="PF03372"/>
    </source>
</evidence>
<gene>
    <name evidence="2" type="ORF">PCOR1329_LOCUS33954</name>
</gene>
<proteinExistence type="predicted"/>
<organism evidence="2 3">
    <name type="scientific">Prorocentrum cordatum</name>
    <dbReference type="NCBI Taxonomy" id="2364126"/>
    <lineage>
        <taxon>Eukaryota</taxon>
        <taxon>Sar</taxon>
        <taxon>Alveolata</taxon>
        <taxon>Dinophyceae</taxon>
        <taxon>Prorocentrales</taxon>
        <taxon>Prorocentraceae</taxon>
        <taxon>Prorocentrum</taxon>
    </lineage>
</organism>
<dbReference type="Gene3D" id="3.60.10.10">
    <property type="entry name" value="Endonuclease/exonuclease/phosphatase"/>
    <property type="match status" value="1"/>
</dbReference>
<dbReference type="Pfam" id="PF03372">
    <property type="entry name" value="Exo_endo_phos"/>
    <property type="match status" value="1"/>
</dbReference>
<evidence type="ECO:0000313" key="3">
    <source>
        <dbReference type="Proteomes" id="UP001189429"/>
    </source>
</evidence>
<feature type="domain" description="Endonuclease/exonuclease/phosphatase" evidence="1">
    <location>
        <begin position="400"/>
        <end position="606"/>
    </location>
</feature>
<accession>A0ABN9SZF1</accession>
<comment type="caution">
    <text evidence="2">The sequence shown here is derived from an EMBL/GenBank/DDBJ whole genome shotgun (WGS) entry which is preliminary data.</text>
</comment>
<dbReference type="EMBL" id="CAUYUJ010014182">
    <property type="protein sequence ID" value="CAK0837871.1"/>
    <property type="molecule type" value="Genomic_DNA"/>
</dbReference>
<dbReference type="InterPro" id="IPR036691">
    <property type="entry name" value="Endo/exonu/phosph_ase_sf"/>
</dbReference>
<dbReference type="SUPFAM" id="SSF56219">
    <property type="entry name" value="DNase I-like"/>
    <property type="match status" value="1"/>
</dbReference>
<name>A0ABN9SZF1_9DINO</name>
<feature type="non-terminal residue" evidence="2">
    <location>
        <position position="1"/>
    </location>
</feature>
<dbReference type="Proteomes" id="UP001189429">
    <property type="component" value="Unassembled WGS sequence"/>
</dbReference>
<protein>
    <recommendedName>
        <fullName evidence="1">Endonuclease/exonuclease/phosphatase domain-containing protein</fullName>
    </recommendedName>
</protein>
<keyword evidence="3" id="KW-1185">Reference proteome</keyword>
<evidence type="ECO:0000313" key="2">
    <source>
        <dbReference type="EMBL" id="CAK0837871.1"/>
    </source>
</evidence>
<dbReference type="InterPro" id="IPR005135">
    <property type="entry name" value="Endo/exonuclease/phosphatase"/>
</dbReference>
<reference evidence="2" key="1">
    <citation type="submission" date="2023-10" db="EMBL/GenBank/DDBJ databases">
        <authorList>
            <person name="Chen Y."/>
            <person name="Shah S."/>
            <person name="Dougan E. K."/>
            <person name="Thang M."/>
            <person name="Chan C."/>
        </authorList>
    </citation>
    <scope>NUCLEOTIDE SEQUENCE [LARGE SCALE GENOMIC DNA]</scope>
</reference>